<dbReference type="Proteomes" id="UP000438429">
    <property type="component" value="Unassembled WGS sequence"/>
</dbReference>
<organism evidence="1 2">
    <name type="scientific">Scophthalmus maximus</name>
    <name type="common">Turbot</name>
    <name type="synonym">Psetta maxima</name>
    <dbReference type="NCBI Taxonomy" id="52904"/>
    <lineage>
        <taxon>Eukaryota</taxon>
        <taxon>Metazoa</taxon>
        <taxon>Chordata</taxon>
        <taxon>Craniata</taxon>
        <taxon>Vertebrata</taxon>
        <taxon>Euteleostomi</taxon>
        <taxon>Actinopterygii</taxon>
        <taxon>Neopterygii</taxon>
        <taxon>Teleostei</taxon>
        <taxon>Neoteleostei</taxon>
        <taxon>Acanthomorphata</taxon>
        <taxon>Carangaria</taxon>
        <taxon>Pleuronectiformes</taxon>
        <taxon>Pleuronectoidei</taxon>
        <taxon>Scophthalmidae</taxon>
        <taxon>Scophthalmus</taxon>
    </lineage>
</organism>
<accession>A0A6A4SU92</accession>
<reference evidence="1 2" key="1">
    <citation type="submission" date="2019-06" db="EMBL/GenBank/DDBJ databases">
        <title>Draft genomes of female and male turbot (Scophthalmus maximus).</title>
        <authorList>
            <person name="Xu H."/>
            <person name="Xu X.-W."/>
            <person name="Shao C."/>
            <person name="Chen S."/>
        </authorList>
    </citation>
    <scope>NUCLEOTIDE SEQUENCE [LARGE SCALE GENOMIC DNA]</scope>
    <source>
        <strain evidence="1">Ysfricsl-2016a</strain>
        <tissue evidence="1">Blood</tissue>
    </source>
</reference>
<dbReference type="AlphaFoldDB" id="A0A6A4SU92"/>
<gene>
    <name evidence="1" type="ORF">F2P81_009901</name>
</gene>
<protein>
    <submittedName>
        <fullName evidence="1">Uncharacterized protein</fullName>
    </submittedName>
</protein>
<evidence type="ECO:0000313" key="2">
    <source>
        <dbReference type="Proteomes" id="UP000438429"/>
    </source>
</evidence>
<comment type="caution">
    <text evidence="1">The sequence shown here is derived from an EMBL/GenBank/DDBJ whole genome shotgun (WGS) entry which is preliminary data.</text>
</comment>
<sequence>MATKQNKWFVFDRGLNNSRRTAKTFVTTSTHNLFSYVSEATSSGGRCHSVDHSDQISGDRIDFDDGTFPQIGKDNANVKLQQVKVKRKLTLRRCCSPIPQRLQVSARIDSCQQLRHEPCARFMAGAELARRLAPPDDIIALSSASQVKAADGQRGEI</sequence>
<name>A0A6A4SU92_SCOMX</name>
<dbReference type="EMBL" id="VEVO01000009">
    <property type="protein sequence ID" value="KAF0037027.1"/>
    <property type="molecule type" value="Genomic_DNA"/>
</dbReference>
<proteinExistence type="predicted"/>
<evidence type="ECO:0000313" key="1">
    <source>
        <dbReference type="EMBL" id="KAF0037027.1"/>
    </source>
</evidence>